<organism evidence="1 2">
    <name type="scientific">Mycolicibacterium mageritense</name>
    <name type="common">Mycobacterium mageritense</name>
    <dbReference type="NCBI Taxonomy" id="53462"/>
    <lineage>
        <taxon>Bacteria</taxon>
        <taxon>Bacillati</taxon>
        <taxon>Actinomycetota</taxon>
        <taxon>Actinomycetes</taxon>
        <taxon>Mycobacteriales</taxon>
        <taxon>Mycobacteriaceae</taxon>
        <taxon>Mycolicibacterium</taxon>
    </lineage>
</organism>
<dbReference type="CDD" id="cd07812">
    <property type="entry name" value="SRPBCC"/>
    <property type="match status" value="1"/>
</dbReference>
<name>A0AAI8XP19_MYCME</name>
<gene>
    <name evidence="1" type="ORF">hbim_06237</name>
</gene>
<dbReference type="Proteomes" id="UP001241092">
    <property type="component" value="Chromosome"/>
</dbReference>
<sequence length="190" mass="21500">MLKAMTRATAALALLYGVRRYYRNWGTTKEECRLWLPGDELVRQPFVQSTEGVWIDAPPSAVWPWLNRIGGHRGDLTAGETVRLTSWPRRGEPSGASLSVEQVTEGRSLVLRGTPPGFPWHAVWSFDLEPRWEDRCRLLLRMRAQLKRPGDIFRTELAGPVTAFAVRQLLLDIKHQAENSVHAAELSSAM</sequence>
<dbReference type="Gene3D" id="3.30.530.20">
    <property type="match status" value="1"/>
</dbReference>
<dbReference type="AlphaFoldDB" id="A0AAI8XP19"/>
<accession>A0AAI8XP19</accession>
<evidence type="ECO:0000313" key="1">
    <source>
        <dbReference type="EMBL" id="BDY32274.1"/>
    </source>
</evidence>
<reference evidence="1" key="1">
    <citation type="submission" date="2023-03" db="EMBL/GenBank/DDBJ databases">
        <title>Draft genome sequence of a Mycolicibacterium mageritense strain H4_3_1 isolated from a hybrid biological-inorganic system reactor.</title>
        <authorList>
            <person name="Feng X."/>
            <person name="Kazama D."/>
            <person name="Sato K."/>
            <person name="Kobayashi H."/>
        </authorList>
    </citation>
    <scope>NUCLEOTIDE SEQUENCE</scope>
    <source>
        <strain evidence="1">H4_3_1</strain>
    </source>
</reference>
<proteinExistence type="predicted"/>
<evidence type="ECO:0008006" key="3">
    <source>
        <dbReference type="Google" id="ProtNLM"/>
    </source>
</evidence>
<evidence type="ECO:0000313" key="2">
    <source>
        <dbReference type="Proteomes" id="UP001241092"/>
    </source>
</evidence>
<dbReference type="InterPro" id="IPR023393">
    <property type="entry name" value="START-like_dom_sf"/>
</dbReference>
<protein>
    <recommendedName>
        <fullName evidence="3">SRPBCC family protein</fullName>
    </recommendedName>
</protein>
<dbReference type="SUPFAM" id="SSF55961">
    <property type="entry name" value="Bet v1-like"/>
    <property type="match status" value="1"/>
</dbReference>
<dbReference type="EMBL" id="AP027452">
    <property type="protein sequence ID" value="BDY32274.1"/>
    <property type="molecule type" value="Genomic_DNA"/>
</dbReference>